<evidence type="ECO:0000313" key="7">
    <source>
        <dbReference type="EMBL" id="NOL52342.1"/>
    </source>
</evidence>
<dbReference type="Pfam" id="PF02653">
    <property type="entry name" value="BPD_transp_2"/>
    <property type="match status" value="1"/>
</dbReference>
<reference evidence="7 8" key="1">
    <citation type="submission" date="2020-05" db="EMBL/GenBank/DDBJ databases">
        <authorList>
            <person name="Niu N."/>
        </authorList>
    </citation>
    <scope>NUCLEOTIDE SEQUENCE [LARGE SCALE GENOMIC DNA]</scope>
    <source>
        <strain evidence="7 8">3340-03</strain>
    </source>
</reference>
<feature type="transmembrane region" description="Helical" evidence="6">
    <location>
        <begin position="29"/>
        <end position="49"/>
    </location>
</feature>
<feature type="transmembrane region" description="Helical" evidence="6">
    <location>
        <begin position="209"/>
        <end position="232"/>
    </location>
</feature>
<dbReference type="AlphaFoldDB" id="A0A849P9D2"/>
<feature type="transmembrane region" description="Helical" evidence="6">
    <location>
        <begin position="56"/>
        <end position="76"/>
    </location>
</feature>
<dbReference type="PANTHER" id="PTHR30482">
    <property type="entry name" value="HIGH-AFFINITY BRANCHED-CHAIN AMINO ACID TRANSPORT SYSTEM PERMEASE"/>
    <property type="match status" value="1"/>
</dbReference>
<protein>
    <submittedName>
        <fullName evidence="7">Branched-chain amino acid ABC transporter permease</fullName>
    </submittedName>
</protein>
<evidence type="ECO:0000256" key="4">
    <source>
        <dbReference type="ARBA" id="ARBA00022989"/>
    </source>
</evidence>
<comment type="caution">
    <text evidence="7">The sequence shown here is derived from an EMBL/GenBank/DDBJ whole genome shotgun (WGS) entry which is preliminary data.</text>
</comment>
<name>A0A849P9D2_9BURK</name>
<organism evidence="7 8">
    <name type="scientific">Pelistega suis</name>
    <dbReference type="NCBI Taxonomy" id="1631957"/>
    <lineage>
        <taxon>Bacteria</taxon>
        <taxon>Pseudomonadati</taxon>
        <taxon>Pseudomonadota</taxon>
        <taxon>Betaproteobacteria</taxon>
        <taxon>Burkholderiales</taxon>
        <taxon>Alcaligenaceae</taxon>
        <taxon>Pelistega</taxon>
    </lineage>
</organism>
<dbReference type="CDD" id="cd06581">
    <property type="entry name" value="TM_PBP1_LivM_like"/>
    <property type="match status" value="1"/>
</dbReference>
<dbReference type="EMBL" id="JABGBN010000008">
    <property type="protein sequence ID" value="NOL52342.1"/>
    <property type="molecule type" value="Genomic_DNA"/>
</dbReference>
<evidence type="ECO:0000256" key="2">
    <source>
        <dbReference type="ARBA" id="ARBA00022475"/>
    </source>
</evidence>
<keyword evidence="5 6" id="KW-0472">Membrane</keyword>
<gene>
    <name evidence="7" type="ORF">HKX39_09220</name>
</gene>
<feature type="transmembrane region" description="Helical" evidence="6">
    <location>
        <begin position="161"/>
        <end position="179"/>
    </location>
</feature>
<dbReference type="InterPro" id="IPR043428">
    <property type="entry name" value="LivM-like"/>
</dbReference>
<feature type="transmembrane region" description="Helical" evidence="6">
    <location>
        <begin position="244"/>
        <end position="271"/>
    </location>
</feature>
<evidence type="ECO:0000313" key="8">
    <source>
        <dbReference type="Proteomes" id="UP000537862"/>
    </source>
</evidence>
<evidence type="ECO:0000256" key="5">
    <source>
        <dbReference type="ARBA" id="ARBA00023136"/>
    </source>
</evidence>
<keyword evidence="2" id="KW-1003">Cell membrane</keyword>
<comment type="subcellular location">
    <subcellularLocation>
        <location evidence="1">Cell membrane</location>
        <topology evidence="1">Multi-pass membrane protein</topology>
    </subcellularLocation>
</comment>
<feature type="transmembrane region" description="Helical" evidence="6">
    <location>
        <begin position="283"/>
        <end position="305"/>
    </location>
</feature>
<evidence type="ECO:0000256" key="6">
    <source>
        <dbReference type="SAM" id="Phobius"/>
    </source>
</evidence>
<dbReference type="InterPro" id="IPR001851">
    <property type="entry name" value="ABC_transp_permease"/>
</dbReference>
<feature type="transmembrane region" description="Helical" evidence="6">
    <location>
        <begin position="110"/>
        <end position="127"/>
    </location>
</feature>
<dbReference type="PANTHER" id="PTHR30482:SF10">
    <property type="entry name" value="HIGH-AFFINITY BRANCHED-CHAIN AMINO ACID TRANSPORT PROTEIN BRAE"/>
    <property type="match status" value="1"/>
</dbReference>
<keyword evidence="3 6" id="KW-0812">Transmembrane</keyword>
<feature type="transmembrane region" description="Helical" evidence="6">
    <location>
        <begin position="82"/>
        <end position="103"/>
    </location>
</feature>
<keyword evidence="8" id="KW-1185">Reference proteome</keyword>
<dbReference type="GO" id="GO:0005886">
    <property type="term" value="C:plasma membrane"/>
    <property type="evidence" value="ECO:0007669"/>
    <property type="project" value="UniProtKB-SubCell"/>
</dbReference>
<dbReference type="RefSeq" id="WP_171681034.1">
    <property type="nucleotide sequence ID" value="NZ_JABGBN010000008.1"/>
</dbReference>
<proteinExistence type="predicted"/>
<evidence type="ECO:0000256" key="1">
    <source>
        <dbReference type="ARBA" id="ARBA00004651"/>
    </source>
</evidence>
<keyword evidence="4 6" id="KW-1133">Transmembrane helix</keyword>
<sequence>MKKLTLSYGWTIALLVAIAFPFVSSNEYYLSVVTLAIIYAIAALGLNLLTGYTGQFNLAHGGFMAIGAYAVGILTVDYEWSFWSAFVVAVLITMLIGLLVGLVSLRLKGHFFSIFTLCVGYIIFLLIEKWESLTHGVIGIMNVPTPELGGVVDFYDGKAQYFLALICLVVGIWLMNRLVRSIVGRSFIAIKNGDSLAEALGINLMRTKILSFVISVAYAAVAGALYAGYVRFLGPDMAYVSTTFNIVMFVLVGGLGTIAGPVIGALLLSSLTQSLQFLADYRMLVFGPLLIIVLIFIPSGIVGLWRRFLTKKTMA</sequence>
<evidence type="ECO:0000256" key="3">
    <source>
        <dbReference type="ARBA" id="ARBA00022692"/>
    </source>
</evidence>
<dbReference type="Proteomes" id="UP000537862">
    <property type="component" value="Unassembled WGS sequence"/>
</dbReference>
<dbReference type="GO" id="GO:0015658">
    <property type="term" value="F:branched-chain amino acid transmembrane transporter activity"/>
    <property type="evidence" value="ECO:0007669"/>
    <property type="project" value="InterPro"/>
</dbReference>
<accession>A0A849P9D2</accession>